<dbReference type="EMBL" id="PFDW01000074">
    <property type="protein sequence ID" value="PJE57868.1"/>
    <property type="molecule type" value="Genomic_DNA"/>
</dbReference>
<accession>A0A2M8KD73</accession>
<protein>
    <submittedName>
        <fullName evidence="1">Uncharacterized protein</fullName>
    </submittedName>
</protein>
<organism evidence="1 2">
    <name type="scientific">Candidatus Portnoybacteria bacterium CG10_big_fil_rev_8_21_14_0_10_36_7</name>
    <dbReference type="NCBI Taxonomy" id="1974812"/>
    <lineage>
        <taxon>Bacteria</taxon>
        <taxon>Candidatus Portnoyibacteriota</taxon>
    </lineage>
</organism>
<reference evidence="2" key="1">
    <citation type="submission" date="2017-09" db="EMBL/GenBank/DDBJ databases">
        <title>Depth-based differentiation of microbial function through sediment-hosted aquifers and enrichment of novel symbionts in the deep terrestrial subsurface.</title>
        <authorList>
            <person name="Probst A.J."/>
            <person name="Ladd B."/>
            <person name="Jarett J.K."/>
            <person name="Geller-Mcgrath D.E."/>
            <person name="Sieber C.M.K."/>
            <person name="Emerson J.B."/>
            <person name="Anantharaman K."/>
            <person name="Thomas B.C."/>
            <person name="Malmstrom R."/>
            <person name="Stieglmeier M."/>
            <person name="Klingl A."/>
            <person name="Woyke T."/>
            <person name="Ryan C.M."/>
            <person name="Banfield J.F."/>
        </authorList>
    </citation>
    <scope>NUCLEOTIDE SEQUENCE [LARGE SCALE GENOMIC DNA]</scope>
</reference>
<gene>
    <name evidence="1" type="ORF">COU81_03680</name>
</gene>
<proteinExistence type="predicted"/>
<dbReference type="Proteomes" id="UP000231450">
    <property type="component" value="Unassembled WGS sequence"/>
</dbReference>
<evidence type="ECO:0000313" key="1">
    <source>
        <dbReference type="EMBL" id="PJE57868.1"/>
    </source>
</evidence>
<comment type="caution">
    <text evidence="1">The sequence shown here is derived from an EMBL/GenBank/DDBJ whole genome shotgun (WGS) entry which is preliminary data.</text>
</comment>
<sequence>MKKNMWLFAVLFLFYRGVPAFSWDTNSQKVGSENIYILSGQRSLPITYLYFSETLVIELRKSCQALRNKTCQRRASSI</sequence>
<evidence type="ECO:0000313" key="2">
    <source>
        <dbReference type="Proteomes" id="UP000231450"/>
    </source>
</evidence>
<dbReference type="AlphaFoldDB" id="A0A2M8KD73"/>
<name>A0A2M8KD73_9BACT</name>